<proteinExistence type="predicted"/>
<gene>
    <name evidence="8" type="ORF">BA177_15770</name>
</gene>
<evidence type="ECO:0000256" key="1">
    <source>
        <dbReference type="ARBA" id="ARBA00004651"/>
    </source>
</evidence>
<dbReference type="Proteomes" id="UP000092695">
    <property type="component" value="Chromosome"/>
</dbReference>
<sequence>MNEPGMASLLPVIVTLLIALTLRNVLVGLFAGVTCGALMTSDASLLGFVPSMVKERLVPEVADSYNASVLVLLAFIGGFVKLIERSGGGAAFARSAARWVVNRTRTQLAAWFGGVVIFFSDLGTPLIIGPVFQPLADRMNISRQKLAFILDSTSSPVAILVPFIGWGVFIMSVIADAFAANGIADSEWSAFIAAIPYQVYAWLAIALAPVLAILDFDFGPMRRAQSSAEPAAHAPQVADDPRAKPVLVWLPLLVLGVVLFAVLLQLGFPQQQVAGSDFRAALSAAYFFAALMLFALLLVSGVQTAATAFANYATGMSGMMSIAATLVLAWALGDISADLGTGSYVAALARDGVTSGYLAVVVFILAAVISFATGSSWGTIVIMMPLAIPSALAVDAALPVVIGAVLSGGLFGDHSSPVSETTILSSTGAGTTPLEHFRTQMPYAVVNGGISIVAFVIAGHLATSWIAAAAVGVQISLMLVLRRFLAMPEAVR</sequence>
<evidence type="ECO:0000259" key="7">
    <source>
        <dbReference type="Pfam" id="PF03553"/>
    </source>
</evidence>
<evidence type="ECO:0000256" key="4">
    <source>
        <dbReference type="ARBA" id="ARBA00022989"/>
    </source>
</evidence>
<feature type="transmembrane region" description="Helical" evidence="6">
    <location>
        <begin position="191"/>
        <end position="214"/>
    </location>
</feature>
<evidence type="ECO:0000256" key="6">
    <source>
        <dbReference type="SAM" id="Phobius"/>
    </source>
</evidence>
<feature type="transmembrane region" description="Helical" evidence="6">
    <location>
        <begin position="108"/>
        <end position="132"/>
    </location>
</feature>
<keyword evidence="4 6" id="KW-1133">Transmembrane helix</keyword>
<feature type="domain" description="Na+/H+ antiporter NhaC-like C-terminal" evidence="7">
    <location>
        <begin position="157"/>
        <end position="459"/>
    </location>
</feature>
<feature type="transmembrane region" description="Helical" evidence="6">
    <location>
        <begin position="380"/>
        <end position="406"/>
    </location>
</feature>
<dbReference type="AlphaFoldDB" id="A0A193LJ23"/>
<evidence type="ECO:0000313" key="9">
    <source>
        <dbReference type="Proteomes" id="UP000092695"/>
    </source>
</evidence>
<accession>A0A193LJ23</accession>
<dbReference type="KEGG" id="woc:BA177_15770"/>
<keyword evidence="2" id="KW-1003">Cell membrane</keyword>
<evidence type="ECO:0000313" key="8">
    <source>
        <dbReference type="EMBL" id="ANO52448.1"/>
    </source>
</evidence>
<dbReference type="PANTHER" id="PTHR43478">
    <property type="entry name" value="NA+/H+ ANTIPORTER-RELATED"/>
    <property type="match status" value="1"/>
</dbReference>
<dbReference type="OrthoDB" id="9762978at2"/>
<feature type="transmembrane region" description="Helical" evidence="6">
    <location>
        <begin position="65"/>
        <end position="83"/>
    </location>
</feature>
<dbReference type="EMBL" id="CP016268">
    <property type="protein sequence ID" value="ANO52448.1"/>
    <property type="molecule type" value="Genomic_DNA"/>
</dbReference>
<dbReference type="InterPro" id="IPR018461">
    <property type="entry name" value="Na/H_Antiport_NhaC-like_C"/>
</dbReference>
<comment type="subcellular location">
    <subcellularLocation>
        <location evidence="1">Cell membrane</location>
        <topology evidence="1">Multi-pass membrane protein</topology>
    </subcellularLocation>
</comment>
<feature type="transmembrane region" description="Helical" evidence="6">
    <location>
        <begin position="29"/>
        <end position="53"/>
    </location>
</feature>
<reference evidence="8 9" key="1">
    <citation type="submission" date="2016-06" db="EMBL/GenBank/DDBJ databases">
        <title>Complete genome sequence of a deep-branching marine Gamma Proteobacterium Woeseia oceani type strain XK5.</title>
        <authorList>
            <person name="Mu D."/>
            <person name="Du Z."/>
        </authorList>
    </citation>
    <scope>NUCLEOTIDE SEQUENCE [LARGE SCALE GENOMIC DNA]</scope>
    <source>
        <strain evidence="8 9">XK5</strain>
    </source>
</reference>
<dbReference type="RefSeq" id="WP_068617770.1">
    <property type="nucleotide sequence ID" value="NZ_CP016268.1"/>
</dbReference>
<keyword evidence="3 6" id="KW-0812">Transmembrane</keyword>
<dbReference type="PANTHER" id="PTHR43478:SF1">
    <property type="entry name" value="NA+_H+ ANTIPORTER NHAC-LIKE C-TERMINAL DOMAIN-CONTAINING PROTEIN"/>
    <property type="match status" value="1"/>
</dbReference>
<dbReference type="Pfam" id="PF03553">
    <property type="entry name" value="Na_H_antiporter"/>
    <property type="match status" value="1"/>
</dbReference>
<name>A0A193LJ23_9GAMM</name>
<protein>
    <submittedName>
        <fullName evidence="8">Sodium:proton exchanger</fullName>
    </submittedName>
</protein>
<dbReference type="STRING" id="1548547.BA177_15770"/>
<dbReference type="GO" id="GO:0005886">
    <property type="term" value="C:plasma membrane"/>
    <property type="evidence" value="ECO:0007669"/>
    <property type="project" value="UniProtKB-SubCell"/>
</dbReference>
<organism evidence="8 9">
    <name type="scientific">Woeseia oceani</name>
    <dbReference type="NCBI Taxonomy" id="1548547"/>
    <lineage>
        <taxon>Bacteria</taxon>
        <taxon>Pseudomonadati</taxon>
        <taxon>Pseudomonadota</taxon>
        <taxon>Gammaproteobacteria</taxon>
        <taxon>Woeseiales</taxon>
        <taxon>Woeseiaceae</taxon>
        <taxon>Woeseia</taxon>
    </lineage>
</organism>
<feature type="transmembrane region" description="Helical" evidence="6">
    <location>
        <begin position="354"/>
        <end position="374"/>
    </location>
</feature>
<evidence type="ECO:0000256" key="2">
    <source>
        <dbReference type="ARBA" id="ARBA00022475"/>
    </source>
</evidence>
<feature type="transmembrane region" description="Helical" evidence="6">
    <location>
        <begin position="157"/>
        <end position="179"/>
    </location>
</feature>
<keyword evidence="9" id="KW-1185">Reference proteome</keyword>
<feature type="transmembrane region" description="Helical" evidence="6">
    <location>
        <begin position="312"/>
        <end position="333"/>
    </location>
</feature>
<evidence type="ECO:0000256" key="3">
    <source>
        <dbReference type="ARBA" id="ARBA00022692"/>
    </source>
</evidence>
<feature type="transmembrane region" description="Helical" evidence="6">
    <location>
        <begin position="246"/>
        <end position="268"/>
    </location>
</feature>
<feature type="transmembrane region" description="Helical" evidence="6">
    <location>
        <begin position="280"/>
        <end position="300"/>
    </location>
</feature>
<feature type="transmembrane region" description="Helical" evidence="6">
    <location>
        <begin position="6"/>
        <end position="22"/>
    </location>
</feature>
<evidence type="ECO:0000256" key="5">
    <source>
        <dbReference type="ARBA" id="ARBA00023136"/>
    </source>
</evidence>
<keyword evidence="5 6" id="KW-0472">Membrane</keyword>